<dbReference type="SMART" id="SM00034">
    <property type="entry name" value="CLECT"/>
    <property type="match status" value="1"/>
</dbReference>
<dbReference type="InterPro" id="IPR016187">
    <property type="entry name" value="CTDL_fold"/>
</dbReference>
<keyword evidence="1" id="KW-0732">Signal</keyword>
<organism evidence="3 4">
    <name type="scientific">Dimorphilus gyrociliatus</name>
    <dbReference type="NCBI Taxonomy" id="2664684"/>
    <lineage>
        <taxon>Eukaryota</taxon>
        <taxon>Metazoa</taxon>
        <taxon>Spiralia</taxon>
        <taxon>Lophotrochozoa</taxon>
        <taxon>Annelida</taxon>
        <taxon>Polychaeta</taxon>
        <taxon>Polychaeta incertae sedis</taxon>
        <taxon>Dinophilidae</taxon>
        <taxon>Dimorphilus</taxon>
    </lineage>
</organism>
<dbReference type="PANTHER" id="PTHR22803">
    <property type="entry name" value="MANNOSE, PHOSPHOLIPASE, LECTIN RECEPTOR RELATED"/>
    <property type="match status" value="1"/>
</dbReference>
<dbReference type="Proteomes" id="UP000549394">
    <property type="component" value="Unassembled WGS sequence"/>
</dbReference>
<feature type="chain" id="PRO_5029519624" evidence="1">
    <location>
        <begin position="20"/>
        <end position="257"/>
    </location>
</feature>
<dbReference type="AlphaFoldDB" id="A0A7I8V631"/>
<evidence type="ECO:0000256" key="1">
    <source>
        <dbReference type="SAM" id="SignalP"/>
    </source>
</evidence>
<dbReference type="PROSITE" id="PS50041">
    <property type="entry name" value="C_TYPE_LECTIN_2"/>
    <property type="match status" value="1"/>
</dbReference>
<proteinExistence type="predicted"/>
<feature type="signal peptide" evidence="1">
    <location>
        <begin position="1"/>
        <end position="19"/>
    </location>
</feature>
<dbReference type="SUPFAM" id="SSF56436">
    <property type="entry name" value="C-type lectin-like"/>
    <property type="match status" value="1"/>
</dbReference>
<accession>A0A7I8V631</accession>
<sequence>MITMKALIFFLTAVLLAASEDILDVPNGCPKNWAHLNNRMSYILFEQNRTQTDANEFCKSQKGHLLSLWSKEEREFIETYILNGTNSQNQTKIWIGMLAPSYRGYNWEWLDTSSQNNLINILPKVTTTSCLAAEIVDGNICYVPHHCNDKLPFICKRSCYKVYRAGLPWDEFDITKNISSYEVFEDRFRSSWFYPLYDPNLGYNVNYTEKIDTKNVFGDSRCAFECLQEPDCVSFITECLKKRECMTSQCHLLRFIK</sequence>
<dbReference type="Gene3D" id="3.10.100.10">
    <property type="entry name" value="Mannose-Binding Protein A, subunit A"/>
    <property type="match status" value="1"/>
</dbReference>
<keyword evidence="4" id="KW-1185">Reference proteome</keyword>
<dbReference type="CDD" id="cd00037">
    <property type="entry name" value="CLECT"/>
    <property type="match status" value="1"/>
</dbReference>
<reference evidence="3 4" key="1">
    <citation type="submission" date="2020-08" db="EMBL/GenBank/DDBJ databases">
        <authorList>
            <person name="Hejnol A."/>
        </authorList>
    </citation>
    <scope>NUCLEOTIDE SEQUENCE [LARGE SCALE GENOMIC DNA]</scope>
</reference>
<gene>
    <name evidence="3" type="ORF">DGYR_LOCUS935</name>
</gene>
<name>A0A7I8V631_9ANNE</name>
<dbReference type="InterPro" id="IPR001304">
    <property type="entry name" value="C-type_lectin-like"/>
</dbReference>
<dbReference type="Pfam" id="PF00059">
    <property type="entry name" value="Lectin_C"/>
    <property type="match status" value="1"/>
</dbReference>
<evidence type="ECO:0000259" key="2">
    <source>
        <dbReference type="PROSITE" id="PS50041"/>
    </source>
</evidence>
<evidence type="ECO:0000313" key="3">
    <source>
        <dbReference type="EMBL" id="CAD5111683.1"/>
    </source>
</evidence>
<dbReference type="InterPro" id="IPR016186">
    <property type="entry name" value="C-type_lectin-like/link_sf"/>
</dbReference>
<dbReference type="EMBL" id="CAJFCJ010000002">
    <property type="protein sequence ID" value="CAD5111683.1"/>
    <property type="molecule type" value="Genomic_DNA"/>
</dbReference>
<dbReference type="OrthoDB" id="5860166at2759"/>
<comment type="caution">
    <text evidence="3">The sequence shown here is derived from an EMBL/GenBank/DDBJ whole genome shotgun (WGS) entry which is preliminary data.</text>
</comment>
<evidence type="ECO:0000313" key="4">
    <source>
        <dbReference type="Proteomes" id="UP000549394"/>
    </source>
</evidence>
<feature type="domain" description="C-type lectin" evidence="2">
    <location>
        <begin position="37"/>
        <end position="156"/>
    </location>
</feature>
<dbReference type="InterPro" id="IPR050111">
    <property type="entry name" value="C-type_lectin/snaclec_domain"/>
</dbReference>
<protein>
    <submittedName>
        <fullName evidence="3">DgyrCDS969</fullName>
    </submittedName>
</protein>